<keyword evidence="3" id="KW-0597">Phosphoprotein</keyword>
<feature type="transmembrane region" description="Helical" evidence="9">
    <location>
        <begin position="266"/>
        <end position="286"/>
    </location>
</feature>
<dbReference type="Gene3D" id="3.30.565.10">
    <property type="entry name" value="Histidine kinase-like ATPase, C-terminal domain"/>
    <property type="match status" value="1"/>
</dbReference>
<feature type="transmembrane region" description="Helical" evidence="9">
    <location>
        <begin position="12"/>
        <end position="33"/>
    </location>
</feature>
<accession>A0A5C6VJJ6</accession>
<evidence type="ECO:0000256" key="9">
    <source>
        <dbReference type="SAM" id="Phobius"/>
    </source>
</evidence>
<dbReference type="InterPro" id="IPR005467">
    <property type="entry name" value="His_kinase_dom"/>
</dbReference>
<organism evidence="11 12">
    <name type="scientific">Luteibaculum oceani</name>
    <dbReference type="NCBI Taxonomy" id="1294296"/>
    <lineage>
        <taxon>Bacteria</taxon>
        <taxon>Pseudomonadati</taxon>
        <taxon>Bacteroidota</taxon>
        <taxon>Flavobacteriia</taxon>
        <taxon>Flavobacteriales</taxon>
        <taxon>Luteibaculaceae</taxon>
        <taxon>Luteibaculum</taxon>
    </lineage>
</organism>
<dbReference type="GO" id="GO:0000160">
    <property type="term" value="P:phosphorelay signal transduction system"/>
    <property type="evidence" value="ECO:0007669"/>
    <property type="project" value="UniProtKB-KW"/>
</dbReference>
<dbReference type="InterPro" id="IPR036890">
    <property type="entry name" value="HATPase_C_sf"/>
</dbReference>
<evidence type="ECO:0000256" key="7">
    <source>
        <dbReference type="ARBA" id="ARBA00022840"/>
    </source>
</evidence>
<keyword evidence="9" id="KW-0472">Membrane</keyword>
<protein>
    <recommendedName>
        <fullName evidence="2">histidine kinase</fullName>
        <ecNumber evidence="2">2.7.13.3</ecNumber>
    </recommendedName>
</protein>
<comment type="caution">
    <text evidence="11">The sequence shown here is derived from an EMBL/GenBank/DDBJ whole genome shotgun (WGS) entry which is preliminary data.</text>
</comment>
<evidence type="ECO:0000313" key="12">
    <source>
        <dbReference type="Proteomes" id="UP000321168"/>
    </source>
</evidence>
<gene>
    <name evidence="11" type="ORF">FRX97_00260</name>
</gene>
<dbReference type="EC" id="2.7.13.3" evidence="2"/>
<dbReference type="AlphaFoldDB" id="A0A5C6VJJ6"/>
<keyword evidence="9" id="KW-1133">Transmembrane helix</keyword>
<dbReference type="Pfam" id="PF02518">
    <property type="entry name" value="HATPase_c"/>
    <property type="match status" value="1"/>
</dbReference>
<dbReference type="SUPFAM" id="SSF55874">
    <property type="entry name" value="ATPase domain of HSP90 chaperone/DNA topoisomerase II/histidine kinase"/>
    <property type="match status" value="1"/>
</dbReference>
<keyword evidence="6 11" id="KW-0418">Kinase</keyword>
<dbReference type="PRINTS" id="PR00344">
    <property type="entry name" value="BCTRLSENSOR"/>
</dbReference>
<dbReference type="PANTHER" id="PTHR43065:SF10">
    <property type="entry name" value="PEROXIDE STRESS-ACTIVATED HISTIDINE KINASE MAK3"/>
    <property type="match status" value="1"/>
</dbReference>
<keyword evidence="8" id="KW-0902">Two-component regulatory system</keyword>
<keyword evidence="9" id="KW-0812">Transmembrane</keyword>
<comment type="catalytic activity">
    <reaction evidence="1">
        <text>ATP + protein L-histidine = ADP + protein N-phospho-L-histidine.</text>
        <dbReference type="EC" id="2.7.13.3"/>
    </reaction>
</comment>
<name>A0A5C6VJJ6_9FLAO</name>
<dbReference type="PROSITE" id="PS50109">
    <property type="entry name" value="HIS_KIN"/>
    <property type="match status" value="1"/>
</dbReference>
<keyword evidence="12" id="KW-1185">Reference proteome</keyword>
<evidence type="ECO:0000259" key="10">
    <source>
        <dbReference type="PROSITE" id="PS50109"/>
    </source>
</evidence>
<dbReference type="SMART" id="SM00387">
    <property type="entry name" value="HATPase_c"/>
    <property type="match status" value="1"/>
</dbReference>
<dbReference type="PANTHER" id="PTHR43065">
    <property type="entry name" value="SENSOR HISTIDINE KINASE"/>
    <property type="match status" value="1"/>
</dbReference>
<evidence type="ECO:0000256" key="3">
    <source>
        <dbReference type="ARBA" id="ARBA00022553"/>
    </source>
</evidence>
<dbReference type="EMBL" id="VORB01000001">
    <property type="protein sequence ID" value="TXC85090.1"/>
    <property type="molecule type" value="Genomic_DNA"/>
</dbReference>
<dbReference type="Proteomes" id="UP000321168">
    <property type="component" value="Unassembled WGS sequence"/>
</dbReference>
<proteinExistence type="predicted"/>
<sequence length="504" mass="57171">MNLYSRKQGTKIVLFILASLIIGVSLFYSNRIVNKIRNEERQKVRLWSNAIQNKADLVAYTQKLFETLRSEERKKVKHWFMAISILTSNETNDLDQKTFKLLTDIISDNTTIPIIVVDDKGEVVIEKNILENSAPTDSILSAELEKMKKAFPPLEIEYTKNKRQYLYYRESHIFRELQQVMDNLINNFISETVINSASVPVIFTDGSHEKVIASGNIDSIVINTPELLAAMIEEMSEQNAPIKVALEQEDHYIFYKDSFILTQLRYYPYIQLVAIAVFLLISYLLFSTFRNAEQNQVWVGMAKETAHQLGTPLSSLLAWKDVLESQGVDKSTLKEMGNDIKRLEVITARFSKIGAAPELSPRKMLPIINAGVDYLKPRIPRTVEINISAEDANTAAKINIQLFEWVLENLIKNAVDAMQGSGKIDINLQSKGAEVIIDITDTGKGIPANKQKTVFEPGYTTRKRGWGLGLTLVKRIIEDYHKGKIFVKHSEPGVGTTFRILLRA</sequence>
<keyword evidence="5" id="KW-0547">Nucleotide-binding</keyword>
<evidence type="ECO:0000256" key="5">
    <source>
        <dbReference type="ARBA" id="ARBA00022741"/>
    </source>
</evidence>
<evidence type="ECO:0000256" key="2">
    <source>
        <dbReference type="ARBA" id="ARBA00012438"/>
    </source>
</evidence>
<dbReference type="InterPro" id="IPR003594">
    <property type="entry name" value="HATPase_dom"/>
</dbReference>
<dbReference type="GO" id="GO:0005524">
    <property type="term" value="F:ATP binding"/>
    <property type="evidence" value="ECO:0007669"/>
    <property type="project" value="UniProtKB-KW"/>
</dbReference>
<dbReference type="GO" id="GO:0004673">
    <property type="term" value="F:protein histidine kinase activity"/>
    <property type="evidence" value="ECO:0007669"/>
    <property type="project" value="UniProtKB-EC"/>
</dbReference>
<keyword evidence="4" id="KW-0808">Transferase</keyword>
<evidence type="ECO:0000256" key="6">
    <source>
        <dbReference type="ARBA" id="ARBA00022777"/>
    </source>
</evidence>
<evidence type="ECO:0000256" key="4">
    <source>
        <dbReference type="ARBA" id="ARBA00022679"/>
    </source>
</evidence>
<dbReference type="InterPro" id="IPR004358">
    <property type="entry name" value="Sig_transdc_His_kin-like_C"/>
</dbReference>
<dbReference type="CDD" id="cd00075">
    <property type="entry name" value="HATPase"/>
    <property type="match status" value="1"/>
</dbReference>
<feature type="domain" description="Histidine kinase" evidence="10">
    <location>
        <begin position="304"/>
        <end position="504"/>
    </location>
</feature>
<dbReference type="OrthoDB" id="9815750at2"/>
<reference evidence="11 12" key="1">
    <citation type="submission" date="2019-08" db="EMBL/GenBank/DDBJ databases">
        <title>Genome of Luteibaculum oceani JCM 18817.</title>
        <authorList>
            <person name="Bowman J.P."/>
        </authorList>
    </citation>
    <scope>NUCLEOTIDE SEQUENCE [LARGE SCALE GENOMIC DNA]</scope>
    <source>
        <strain evidence="11 12">JCM 18817</strain>
    </source>
</reference>
<evidence type="ECO:0000313" key="11">
    <source>
        <dbReference type="EMBL" id="TXC85090.1"/>
    </source>
</evidence>
<keyword evidence="7" id="KW-0067">ATP-binding</keyword>
<evidence type="ECO:0000256" key="1">
    <source>
        <dbReference type="ARBA" id="ARBA00000085"/>
    </source>
</evidence>
<dbReference type="RefSeq" id="WP_147012185.1">
    <property type="nucleotide sequence ID" value="NZ_VORB01000001.1"/>
</dbReference>
<evidence type="ECO:0000256" key="8">
    <source>
        <dbReference type="ARBA" id="ARBA00023012"/>
    </source>
</evidence>